<evidence type="ECO:0000313" key="6">
    <source>
        <dbReference type="Proteomes" id="UP000780801"/>
    </source>
</evidence>
<reference evidence="5" key="1">
    <citation type="journal article" date="2020" name="Fungal Divers.">
        <title>Resolving the Mortierellaceae phylogeny through synthesis of multi-gene phylogenetics and phylogenomics.</title>
        <authorList>
            <person name="Vandepol N."/>
            <person name="Liber J."/>
            <person name="Desiro A."/>
            <person name="Na H."/>
            <person name="Kennedy M."/>
            <person name="Barry K."/>
            <person name="Grigoriev I.V."/>
            <person name="Miller A.N."/>
            <person name="O'Donnell K."/>
            <person name="Stajich J.E."/>
            <person name="Bonito G."/>
        </authorList>
    </citation>
    <scope>NUCLEOTIDE SEQUENCE</scope>
    <source>
        <strain evidence="5">KOD1015</strain>
    </source>
</reference>
<dbReference type="SUPFAM" id="SSF50405">
    <property type="entry name" value="Actin-crosslinking proteins"/>
    <property type="match status" value="1"/>
</dbReference>
<feature type="region of interest" description="Disordered" evidence="4">
    <location>
        <begin position="1"/>
        <end position="44"/>
    </location>
</feature>
<feature type="compositionally biased region" description="Basic and acidic residues" evidence="4">
    <location>
        <begin position="27"/>
        <end position="39"/>
    </location>
</feature>
<proteinExistence type="inferred from homology"/>
<evidence type="ECO:0000256" key="2">
    <source>
        <dbReference type="ARBA" id="ARBA00010878"/>
    </source>
</evidence>
<dbReference type="GO" id="GO:0051015">
    <property type="term" value="F:actin filament binding"/>
    <property type="evidence" value="ECO:0007669"/>
    <property type="project" value="TreeGrafter"/>
</dbReference>
<sequence length="277" mass="30897">MPNEYVAKSSKLNFKGDSTKSKKKKRKAEDDAKETDNAKADGWVPVNSLNDIGGPIFLTYSSDPPKCLTIDEKTKKVAMGALEPSEDERSSSFEPTKVQQVFVATVIPDSDRLTLKTFDGRYLSSDKFGIVTADSEAIGMQEEWTIIIKSDQDEGAIALQNHYGKFLSVDEVAGGGGSSSTSGFQIRADADTIGFCELFQTKIQAQYRKKVKKTAEVKIATKDYEFDQSRKFQTWNHGRVIVSNEDVGELKRAQKDGRFSEALLDRRSKLKSDRYCK</sequence>
<dbReference type="Pfam" id="PF06229">
    <property type="entry name" value="FRG1"/>
    <property type="match status" value="1"/>
</dbReference>
<dbReference type="PANTHER" id="PTHR12928:SF0">
    <property type="entry name" value="FSHD REGION GENE 1"/>
    <property type="match status" value="1"/>
</dbReference>
<evidence type="ECO:0000256" key="4">
    <source>
        <dbReference type="SAM" id="MobiDB-lite"/>
    </source>
</evidence>
<name>A0A9P6KGA0_9FUNG</name>
<evidence type="ECO:0000313" key="5">
    <source>
        <dbReference type="EMBL" id="KAF9583555.1"/>
    </source>
</evidence>
<dbReference type="Gene3D" id="2.80.10.50">
    <property type="match status" value="1"/>
</dbReference>
<evidence type="ECO:0000256" key="3">
    <source>
        <dbReference type="ARBA" id="ARBA00023242"/>
    </source>
</evidence>
<evidence type="ECO:0000256" key="1">
    <source>
        <dbReference type="ARBA" id="ARBA00004604"/>
    </source>
</evidence>
<keyword evidence="3" id="KW-0539">Nucleus</keyword>
<gene>
    <name evidence="5" type="ORF">BGW38_009182</name>
</gene>
<dbReference type="InterPro" id="IPR010414">
    <property type="entry name" value="FRG1"/>
</dbReference>
<keyword evidence="6" id="KW-1185">Reference proteome</keyword>
<dbReference type="OrthoDB" id="5539371at2759"/>
<comment type="caution">
    <text evidence="5">The sequence shown here is derived from an EMBL/GenBank/DDBJ whole genome shotgun (WGS) entry which is preliminary data.</text>
</comment>
<dbReference type="PANTHER" id="PTHR12928">
    <property type="entry name" value="FRG1 PROTEIN"/>
    <property type="match status" value="1"/>
</dbReference>
<dbReference type="GO" id="GO:0071013">
    <property type="term" value="C:catalytic step 2 spliceosome"/>
    <property type="evidence" value="ECO:0007669"/>
    <property type="project" value="TreeGrafter"/>
</dbReference>
<comment type="subcellular location">
    <subcellularLocation>
        <location evidence="1">Nucleus</location>
        <location evidence="1">Nucleolus</location>
    </subcellularLocation>
</comment>
<dbReference type="CDD" id="cd23339">
    <property type="entry name" value="beta-trefoil_FSCN_fungal_FRG1-like"/>
    <property type="match status" value="1"/>
</dbReference>
<organism evidence="5 6">
    <name type="scientific">Lunasporangiospora selenospora</name>
    <dbReference type="NCBI Taxonomy" id="979761"/>
    <lineage>
        <taxon>Eukaryota</taxon>
        <taxon>Fungi</taxon>
        <taxon>Fungi incertae sedis</taxon>
        <taxon>Mucoromycota</taxon>
        <taxon>Mortierellomycotina</taxon>
        <taxon>Mortierellomycetes</taxon>
        <taxon>Mortierellales</taxon>
        <taxon>Mortierellaceae</taxon>
        <taxon>Lunasporangiospora</taxon>
    </lineage>
</organism>
<dbReference type="Proteomes" id="UP000780801">
    <property type="component" value="Unassembled WGS sequence"/>
</dbReference>
<dbReference type="GO" id="GO:0005730">
    <property type="term" value="C:nucleolus"/>
    <property type="evidence" value="ECO:0007669"/>
    <property type="project" value="UniProtKB-SubCell"/>
</dbReference>
<evidence type="ECO:0008006" key="7">
    <source>
        <dbReference type="Google" id="ProtNLM"/>
    </source>
</evidence>
<protein>
    <recommendedName>
        <fullName evidence="7">FRG1-like family-domain-containing protein</fullName>
    </recommendedName>
</protein>
<comment type="similarity">
    <text evidence="2">Belongs to the FRG1 family.</text>
</comment>
<dbReference type="EMBL" id="JAABOA010000664">
    <property type="protein sequence ID" value="KAF9583555.1"/>
    <property type="molecule type" value="Genomic_DNA"/>
</dbReference>
<dbReference type="InterPro" id="IPR008999">
    <property type="entry name" value="Actin-crosslinking"/>
</dbReference>
<dbReference type="AlphaFoldDB" id="A0A9P6KGA0"/>
<accession>A0A9P6KGA0</accession>